<name>A0A3B0V8G1_9ZZZZ</name>
<dbReference type="Gene3D" id="2.60.200.20">
    <property type="match status" value="1"/>
</dbReference>
<evidence type="ECO:0000259" key="3">
    <source>
        <dbReference type="PROSITE" id="PS50006"/>
    </source>
</evidence>
<gene>
    <name evidence="4" type="ORF">MNBD_CHLOROFLEXI01-3096</name>
</gene>
<reference evidence="4" key="1">
    <citation type="submission" date="2018-06" db="EMBL/GenBank/DDBJ databases">
        <authorList>
            <person name="Zhirakovskaya E."/>
        </authorList>
    </citation>
    <scope>NUCLEOTIDE SEQUENCE</scope>
</reference>
<feature type="region of interest" description="Disordered" evidence="1">
    <location>
        <begin position="122"/>
        <end position="153"/>
    </location>
</feature>
<dbReference type="AlphaFoldDB" id="A0A3B0V8G1"/>
<dbReference type="CDD" id="cd00060">
    <property type="entry name" value="FHA"/>
    <property type="match status" value="1"/>
</dbReference>
<dbReference type="InterPro" id="IPR000253">
    <property type="entry name" value="FHA_dom"/>
</dbReference>
<proteinExistence type="predicted"/>
<organism evidence="4">
    <name type="scientific">hydrothermal vent metagenome</name>
    <dbReference type="NCBI Taxonomy" id="652676"/>
    <lineage>
        <taxon>unclassified sequences</taxon>
        <taxon>metagenomes</taxon>
        <taxon>ecological metagenomes</taxon>
    </lineage>
</organism>
<accession>A0A3B0V8G1</accession>
<dbReference type="InterPro" id="IPR050923">
    <property type="entry name" value="Cell_Proc_Reg/RNA_Proc"/>
</dbReference>
<dbReference type="PROSITE" id="PS50006">
    <property type="entry name" value="FHA_DOMAIN"/>
    <property type="match status" value="1"/>
</dbReference>
<feature type="transmembrane region" description="Helical" evidence="2">
    <location>
        <begin position="171"/>
        <end position="193"/>
    </location>
</feature>
<sequence>MDATNINQPTQFVARLVVEQGPELGQTFNLSNSNQTIGRSANNGIVVNDAEISRRHSQIMPQGDGYVVEDMGSTNGTYVNGIRLTQPMALKHGDTVELGDTIRLRYWATGMASEIIHSPADDVATPALPPEPAPAYAQPGNLPDGTPNVPTDGDDYFDASETAVSSNRNRILIGCGCLLLLLCVVCVGGVVLLDSYNEGQLLYCGGLRSFWETVLGPLGFSPVCP</sequence>
<dbReference type="EMBL" id="UOEU01000632">
    <property type="protein sequence ID" value="VAW36593.1"/>
    <property type="molecule type" value="Genomic_DNA"/>
</dbReference>
<dbReference type="Pfam" id="PF00498">
    <property type="entry name" value="FHA"/>
    <property type="match status" value="1"/>
</dbReference>
<evidence type="ECO:0000256" key="1">
    <source>
        <dbReference type="SAM" id="MobiDB-lite"/>
    </source>
</evidence>
<evidence type="ECO:0000313" key="4">
    <source>
        <dbReference type="EMBL" id="VAW36593.1"/>
    </source>
</evidence>
<keyword evidence="2" id="KW-1133">Transmembrane helix</keyword>
<keyword evidence="2" id="KW-0472">Membrane</keyword>
<dbReference type="PANTHER" id="PTHR23308">
    <property type="entry name" value="NUCLEAR INHIBITOR OF PROTEIN PHOSPHATASE-1"/>
    <property type="match status" value="1"/>
</dbReference>
<protein>
    <recommendedName>
        <fullName evidence="3">FHA domain-containing protein</fullName>
    </recommendedName>
</protein>
<evidence type="ECO:0000256" key="2">
    <source>
        <dbReference type="SAM" id="Phobius"/>
    </source>
</evidence>
<dbReference type="SMART" id="SM00240">
    <property type="entry name" value="FHA"/>
    <property type="match status" value="1"/>
</dbReference>
<dbReference type="InterPro" id="IPR008984">
    <property type="entry name" value="SMAD_FHA_dom_sf"/>
</dbReference>
<keyword evidence="2" id="KW-0812">Transmembrane</keyword>
<feature type="domain" description="FHA" evidence="3">
    <location>
        <begin position="35"/>
        <end position="84"/>
    </location>
</feature>
<dbReference type="SUPFAM" id="SSF49879">
    <property type="entry name" value="SMAD/FHA domain"/>
    <property type="match status" value="1"/>
</dbReference>